<dbReference type="Gene3D" id="1.10.10.650">
    <property type="entry name" value="RuvA domain 2-like"/>
    <property type="match status" value="1"/>
</dbReference>
<evidence type="ECO:0000256" key="3">
    <source>
        <dbReference type="ARBA" id="ARBA00023163"/>
    </source>
</evidence>
<sequence>MTHLPLEEAIHDPKAQPIQVKCQVTQFRKLNPSDDAKNLETLIRPFTENRNWVRDSLFPLSAHLSSRLLHIYCILHFSASQTSCQSLELTLGFCNHDKNSKKGKNKKSVNMQADYNEETEEDLDVFEKDGFIIIDDDEDEGVEAEEGENSKQGQKKKKRRKSLKSITLDDEDLDLIRENKSINQETMGPGKFKRLRKTGLDSEQVEYSSEDEGSLFDDSAEDESNDEEEDDMTDFIADEEVHKYGKGSSLRQKQSKGMKHSHSLSKGTKHSFGKPGQFREVQTPTTKADDPNKYESFIPANMYITGVDNCVNDTDIPERMQIIQDIVGSPIDEMSIDEESSWILSQLASNINPLFSEANSCRLVSTAKREHVINFLELHHTGKYDIPFIAMYRKEQCLSLLEDPKPDELENILLNDIERKFKLKWHKMIWIIKELDTKWLFLQKRKSMLMRYYNKHFEEELQMSFLVEESSSRKQIFDSATNMLKNAETEGEIDDVDRIFNLHFPPAEEFLDIGYKRPMTKSYYSSCYKAGLWSLARKFGNPEKLSSSVSLEKVGINNEEDPQESPEEIASIYKCETFQTSEAVLKGARHMAAVMLSNEIPFRKYVRTLFMDNALVSTSPTMEGNTKINSFHEFACVKWLRDKPLSKFEDSQWLFIQKAEEEKLLQVKIQLPDRTINELTMTCNDAYLKDCEGRSTRLWNEQRNLILQDAISNFLLPSMEKEARAMLNAKAKTWVLMKYAMQLWNRVSVAPYFNSEIGIAQQKGVMACCWGNGKPGTTFVMLDSGGGLVDVMHARSLALRSQNIIDQQSRKNDQHRVLKFIATYQPNVIVLGADNVSCLRLREDITEIISIMSENNFQNSSQGMIGLPAVVLGEEGLPRLYEVSEISASQLLRQDGIVKRAVALGRFLLNPLAMVATLCGEKKEVLSWNLTPLQKFLTSDEKLEIIEWVMTDVTNQVGIDINLAIRHDWLLAPLQFVSGLGLKKADILHRGLLGGTELRNRRDFAKLGLNTEKIFCNAVGFLRVCCNDENFVDTDSVSNTLDRTRIHPESYNLAEELAREIYRQRVLENSEADATQVNAIECIQNDPNLLEYFDLNEYANRLEIEKGEYKRETLFDIKMELLHEFRDPRRPYTEPTQEEEFYMITGESVDMLVEGKRVQATVRHVQPQQAFCVLESGMTGVIFKDDFSDENEIISLTNKLCEGAVLTCKIKRIDRNRCRVNLTCKASELKNAAEQSFHDMDPYYHEGKINSPCRPEGTEKMELENKHFINRTISHPNFQNITVDQAKQFLEDQDVGEYIFHPSSRGLCYLTLSLKVFNEVYVHKDIVESGKSHSIKNLLGLGNTLKVGEETFENIDQVIEHYVKPLVINVKTIINFRNFKRGSKVEVDELLKLEKNEYPNRTPYGFGISFEHPGTFILSYIRSTNPRHEFVGIYPKGFKFRKQIFNNIEQLVAYFHNHIDDIVPPPKSIKVGSSKESMSGGWRSNNVDQHKQSIEAFEVSKYVFPFDLTHLNLWLLADNHHGDGRSRGGGRSGDQGRRGGRNGDRGRGGRGRGFGHGSSSRDGCTDDDKNGNSFPSSNWGFGSRDPTGDSFAAGGNSWEVRGSGEGNCGRQGRGRERGRGRGRGRERGSRGSQGDRQGRGPWGENHSECGRHADGGYGDAHNDGGEDHGRGRRRGRGRKGSQDFGQGRGSWSGNNSNGERGTVQLLLGVDGEAMILAKDVVAGVEIIQTDKGEEAKDVVAGVEIIQTEKEETKILAKDVVAGVEIIQTEKGELVLKFVQIDMTAEVMLGPEMKTRNGVLPMETMQLLLGVDGVRNVGNKS</sequence>
<dbReference type="InterPro" id="IPR003029">
    <property type="entry name" value="S1_domain"/>
</dbReference>
<feature type="domain" description="S1 motif" evidence="6">
    <location>
        <begin position="1155"/>
        <end position="1225"/>
    </location>
</feature>
<dbReference type="InterPro" id="IPR012337">
    <property type="entry name" value="RNaseH-like_sf"/>
</dbReference>
<dbReference type="SUPFAM" id="SSF53098">
    <property type="entry name" value="Ribonuclease H-like"/>
    <property type="match status" value="1"/>
</dbReference>
<dbReference type="Proteomes" id="UP001603857">
    <property type="component" value="Unassembled WGS sequence"/>
</dbReference>
<dbReference type="InterPro" id="IPR035420">
    <property type="entry name" value="Spt6_SH2"/>
</dbReference>
<dbReference type="InterPro" id="IPR049540">
    <property type="entry name" value="Spt6-like_S1"/>
</dbReference>
<feature type="compositionally biased region" description="Basic and acidic residues" evidence="5">
    <location>
        <begin position="1534"/>
        <end position="1547"/>
    </location>
</feature>
<dbReference type="InterPro" id="IPR023319">
    <property type="entry name" value="Tex-like_HTH_dom_sf"/>
</dbReference>
<proteinExistence type="inferred from homology"/>
<evidence type="ECO:0000256" key="1">
    <source>
        <dbReference type="ARBA" id="ARBA00004123"/>
    </source>
</evidence>
<dbReference type="Pfam" id="PF17674">
    <property type="entry name" value="HHH_9"/>
    <property type="match status" value="1"/>
</dbReference>
<dbReference type="InterPro" id="IPR012340">
    <property type="entry name" value="NA-bd_OB-fold"/>
</dbReference>
<dbReference type="Pfam" id="PF21710">
    <property type="entry name" value="Spt6_S1"/>
    <property type="match status" value="1"/>
</dbReference>
<reference evidence="7 8" key="1">
    <citation type="submission" date="2024-08" db="EMBL/GenBank/DDBJ databases">
        <title>Insights into the chromosomal genome structure of Flemingia macrophylla.</title>
        <authorList>
            <person name="Ding Y."/>
            <person name="Zhao Y."/>
            <person name="Bi W."/>
            <person name="Wu M."/>
            <person name="Zhao G."/>
            <person name="Gong Y."/>
            <person name="Li W."/>
            <person name="Zhang P."/>
        </authorList>
    </citation>
    <scope>NUCLEOTIDE SEQUENCE [LARGE SCALE GENOMIC DNA]</scope>
    <source>
        <strain evidence="7">DYQJB</strain>
        <tissue evidence="7">Leaf</tissue>
    </source>
</reference>
<comment type="subcellular location">
    <subcellularLocation>
        <location evidence="1">Nucleus</location>
    </subcellularLocation>
</comment>
<feature type="compositionally biased region" description="Basic and acidic residues" evidence="5">
    <location>
        <begin position="1645"/>
        <end position="1669"/>
    </location>
</feature>
<dbReference type="GO" id="GO:0005634">
    <property type="term" value="C:nucleus"/>
    <property type="evidence" value="ECO:0007669"/>
    <property type="project" value="UniProtKB-SubCell"/>
</dbReference>
<feature type="region of interest" description="Disordered" evidence="5">
    <location>
        <begin position="244"/>
        <end position="293"/>
    </location>
</feature>
<dbReference type="Pfam" id="PF14639">
    <property type="entry name" value="YqgF"/>
    <property type="match status" value="1"/>
</dbReference>
<dbReference type="PANTHER" id="PTHR10145:SF6">
    <property type="entry name" value="TRANSCRIPTION ELONGATION FACTOR SPT6"/>
    <property type="match status" value="1"/>
</dbReference>
<evidence type="ECO:0000313" key="7">
    <source>
        <dbReference type="EMBL" id="KAL2337306.1"/>
    </source>
</evidence>
<dbReference type="InterPro" id="IPR032706">
    <property type="entry name" value="Spt6_HHH"/>
</dbReference>
<feature type="compositionally biased region" description="Acidic residues" evidence="5">
    <location>
        <begin position="208"/>
        <end position="230"/>
    </location>
</feature>
<feature type="region of interest" description="Disordered" evidence="5">
    <location>
        <begin position="1523"/>
        <end position="1699"/>
    </location>
</feature>
<dbReference type="SUPFAM" id="SSF50249">
    <property type="entry name" value="Nucleic acid-binding proteins"/>
    <property type="match status" value="1"/>
</dbReference>
<dbReference type="InterPro" id="IPR055179">
    <property type="entry name" value="Tex-like_central_region"/>
</dbReference>
<dbReference type="InterPro" id="IPR028083">
    <property type="entry name" value="Spt6_acidic_N_dom"/>
</dbReference>
<dbReference type="InterPro" id="IPR036860">
    <property type="entry name" value="SH2_dom_sf"/>
</dbReference>
<dbReference type="SUPFAM" id="SSF47781">
    <property type="entry name" value="RuvA domain 2-like"/>
    <property type="match status" value="2"/>
</dbReference>
<feature type="compositionally biased region" description="Basic and acidic residues" evidence="5">
    <location>
        <begin position="1613"/>
        <end position="1629"/>
    </location>
</feature>
<evidence type="ECO:0000259" key="6">
    <source>
        <dbReference type="PROSITE" id="PS50126"/>
    </source>
</evidence>
<dbReference type="InterPro" id="IPR035019">
    <property type="entry name" value="Spt6_SH2_N"/>
</dbReference>
<dbReference type="InterPro" id="IPR042066">
    <property type="entry name" value="Spt6_death-like"/>
</dbReference>
<evidence type="ECO:0000256" key="4">
    <source>
        <dbReference type="ARBA" id="ARBA00023242"/>
    </source>
</evidence>
<keyword evidence="4" id="KW-0539">Nucleus</keyword>
<dbReference type="InterPro" id="IPR037027">
    <property type="entry name" value="YqgF/RNaseH-like_dom_sf"/>
</dbReference>
<dbReference type="InterPro" id="IPR017072">
    <property type="entry name" value="TF_Spt6"/>
</dbReference>
<dbReference type="Gene3D" id="2.40.50.140">
    <property type="entry name" value="Nucleic acid-binding proteins"/>
    <property type="match status" value="1"/>
</dbReference>
<dbReference type="Pfam" id="PF22706">
    <property type="entry name" value="Tex_central_region"/>
    <property type="match status" value="1"/>
</dbReference>
<dbReference type="Pfam" id="PF14635">
    <property type="entry name" value="HHH_7"/>
    <property type="match status" value="1"/>
</dbReference>
<keyword evidence="8" id="KW-1185">Reference proteome</keyword>
<dbReference type="Gene3D" id="1.10.150.850">
    <property type="entry name" value="Spt6, helix-hairpin-helix domain"/>
    <property type="match status" value="1"/>
</dbReference>
<feature type="region of interest" description="Disordered" evidence="5">
    <location>
        <begin position="1467"/>
        <end position="1486"/>
    </location>
</feature>
<accession>A0ABD1MNP7</accession>
<feature type="compositionally biased region" description="Acidic residues" evidence="5">
    <location>
        <begin position="137"/>
        <end position="147"/>
    </location>
</feature>
<name>A0ABD1MNP7_9FABA</name>
<evidence type="ECO:0000256" key="2">
    <source>
        <dbReference type="ARBA" id="ARBA00009253"/>
    </source>
</evidence>
<protein>
    <recommendedName>
        <fullName evidence="6">S1 motif domain-containing protein</fullName>
    </recommendedName>
</protein>
<feature type="compositionally biased region" description="Basic residues" evidence="5">
    <location>
        <begin position="153"/>
        <end position="163"/>
    </location>
</feature>
<dbReference type="InterPro" id="IPR041692">
    <property type="entry name" value="HHH_9"/>
</dbReference>
<dbReference type="InterPro" id="IPR028231">
    <property type="entry name" value="Spt6_YqgF"/>
</dbReference>
<feature type="region of interest" description="Disordered" evidence="5">
    <location>
        <begin position="137"/>
        <end position="163"/>
    </location>
</feature>
<dbReference type="PROSITE" id="PS50126">
    <property type="entry name" value="S1"/>
    <property type="match status" value="1"/>
</dbReference>
<feature type="compositionally biased region" description="Basic residues" evidence="5">
    <location>
        <begin position="1670"/>
        <end position="1679"/>
    </location>
</feature>
<dbReference type="PANTHER" id="PTHR10145">
    <property type="entry name" value="TRANSCRIPTION ELONGATION FACTOR SPT6"/>
    <property type="match status" value="1"/>
</dbReference>
<organism evidence="7 8">
    <name type="scientific">Flemingia macrophylla</name>
    <dbReference type="NCBI Taxonomy" id="520843"/>
    <lineage>
        <taxon>Eukaryota</taxon>
        <taxon>Viridiplantae</taxon>
        <taxon>Streptophyta</taxon>
        <taxon>Embryophyta</taxon>
        <taxon>Tracheophyta</taxon>
        <taxon>Spermatophyta</taxon>
        <taxon>Magnoliopsida</taxon>
        <taxon>eudicotyledons</taxon>
        <taxon>Gunneridae</taxon>
        <taxon>Pentapetalae</taxon>
        <taxon>rosids</taxon>
        <taxon>fabids</taxon>
        <taxon>Fabales</taxon>
        <taxon>Fabaceae</taxon>
        <taxon>Papilionoideae</taxon>
        <taxon>50 kb inversion clade</taxon>
        <taxon>NPAAA clade</taxon>
        <taxon>indigoferoid/millettioid clade</taxon>
        <taxon>Phaseoleae</taxon>
        <taxon>Flemingia</taxon>
    </lineage>
</organism>
<dbReference type="CDD" id="cd09918">
    <property type="entry name" value="SH2_Nterm_SPT6_like"/>
    <property type="match status" value="1"/>
</dbReference>
<dbReference type="SUPFAM" id="SSF158832">
    <property type="entry name" value="Tex N-terminal region-like"/>
    <property type="match status" value="1"/>
</dbReference>
<keyword evidence="3" id="KW-0804">Transcription</keyword>
<gene>
    <name evidence="7" type="ORF">Fmac_011752</name>
</gene>
<dbReference type="Gene3D" id="1.10.3500.10">
    <property type="entry name" value="Tex N-terminal region-like"/>
    <property type="match status" value="1"/>
</dbReference>
<evidence type="ECO:0000313" key="8">
    <source>
        <dbReference type="Proteomes" id="UP001603857"/>
    </source>
</evidence>
<dbReference type="InterPro" id="IPR035018">
    <property type="entry name" value="Spt6_SH2_C"/>
</dbReference>
<comment type="similarity">
    <text evidence="2">Belongs to the SPT6 family.</text>
</comment>
<feature type="compositionally biased region" description="Basic residues" evidence="5">
    <location>
        <begin position="253"/>
        <end position="272"/>
    </location>
</feature>
<comment type="caution">
    <text evidence="7">The sequence shown here is derived from an EMBL/GenBank/DDBJ whole genome shotgun (WGS) entry which is preliminary data.</text>
</comment>
<evidence type="ECO:0000256" key="5">
    <source>
        <dbReference type="SAM" id="MobiDB-lite"/>
    </source>
</evidence>
<dbReference type="SUPFAM" id="SSF55550">
    <property type="entry name" value="SH2 domain"/>
    <property type="match status" value="1"/>
</dbReference>
<dbReference type="Pfam" id="PF14633">
    <property type="entry name" value="SH2_2"/>
    <property type="match status" value="1"/>
</dbReference>
<dbReference type="Gene3D" id="3.30.505.10">
    <property type="entry name" value="SH2 domain"/>
    <property type="match status" value="2"/>
</dbReference>
<dbReference type="CDD" id="cd09928">
    <property type="entry name" value="SH2_Cterm_SPT6_like"/>
    <property type="match status" value="1"/>
</dbReference>
<dbReference type="Pfam" id="PF14632">
    <property type="entry name" value="SPT6_acidic"/>
    <property type="match status" value="1"/>
</dbReference>
<dbReference type="Gene3D" id="1.10.10.2740">
    <property type="entry name" value="Spt6, Death-like domain"/>
    <property type="match status" value="1"/>
</dbReference>
<dbReference type="SMART" id="SM00316">
    <property type="entry name" value="S1"/>
    <property type="match status" value="1"/>
</dbReference>
<dbReference type="Gene3D" id="3.30.420.140">
    <property type="entry name" value="YqgF/RNase H-like domain"/>
    <property type="match status" value="1"/>
</dbReference>
<dbReference type="InterPro" id="IPR023323">
    <property type="entry name" value="Tex-like_dom_sf"/>
</dbReference>
<feature type="compositionally biased region" description="Polar residues" evidence="5">
    <location>
        <begin position="1571"/>
        <end position="1580"/>
    </location>
</feature>
<feature type="compositionally biased region" description="Low complexity" evidence="5">
    <location>
        <begin position="1689"/>
        <end position="1699"/>
    </location>
</feature>
<dbReference type="InterPro" id="IPR010994">
    <property type="entry name" value="RuvA_2-like"/>
</dbReference>
<dbReference type="FunFam" id="1.10.10.2740:FF:000002">
    <property type="entry name" value="Transcription elongation factor Spt6"/>
    <property type="match status" value="1"/>
</dbReference>
<dbReference type="EMBL" id="JBGMDY010000004">
    <property type="protein sequence ID" value="KAL2337306.1"/>
    <property type="molecule type" value="Genomic_DNA"/>
</dbReference>
<dbReference type="FunFam" id="3.30.505.10:FF:000050">
    <property type="entry name" value="Transcription elongation factor spt6"/>
    <property type="match status" value="1"/>
</dbReference>
<feature type="region of interest" description="Disordered" evidence="5">
    <location>
        <begin position="180"/>
        <end position="230"/>
    </location>
</feature>
<feature type="compositionally biased region" description="Polar residues" evidence="5">
    <location>
        <begin position="1474"/>
        <end position="1486"/>
    </location>
</feature>